<dbReference type="KEGG" id="vgo:GJW-30_1_01991"/>
<dbReference type="SUPFAM" id="SSF89796">
    <property type="entry name" value="CoA-transferase family III (CaiB/BaiF)"/>
    <property type="match status" value="1"/>
</dbReference>
<name>A0A0S3PU92_9BRAD</name>
<evidence type="ECO:0000313" key="3">
    <source>
        <dbReference type="Proteomes" id="UP000236884"/>
    </source>
</evidence>
<dbReference type="InterPro" id="IPR023606">
    <property type="entry name" value="CoA-Trfase_III_dom_1_sf"/>
</dbReference>
<dbReference type="EC" id="2.8.3.15" evidence="2"/>
<accession>A0A0S3PU92</accession>
<dbReference type="AlphaFoldDB" id="A0A0S3PU92"/>
<dbReference type="Pfam" id="PF02515">
    <property type="entry name" value="CoA_transf_3"/>
    <property type="match status" value="1"/>
</dbReference>
<protein>
    <submittedName>
        <fullName evidence="2">Succinyl-CoA:(R)-benzylsuccinate CoA-transferase subunit BbsF</fullName>
        <ecNumber evidence="2">2.8.3.15</ecNumber>
    </submittedName>
</protein>
<dbReference type="GO" id="GO:0033877">
    <property type="term" value="F:succinyl-CoA:(R)-benzylsuccinate CoA-transferase activity"/>
    <property type="evidence" value="ECO:0007669"/>
    <property type="project" value="UniProtKB-EC"/>
</dbReference>
<dbReference type="InterPro" id="IPR044855">
    <property type="entry name" value="CoA-Trfase_III_dom3_sf"/>
</dbReference>
<dbReference type="Gene3D" id="3.30.1540.10">
    <property type="entry name" value="formyl-coa transferase, domain 3"/>
    <property type="match status" value="1"/>
</dbReference>
<dbReference type="PANTHER" id="PTHR48207:SF3">
    <property type="entry name" value="SUCCINATE--HYDROXYMETHYLGLUTARATE COA-TRANSFERASE"/>
    <property type="match status" value="1"/>
</dbReference>
<keyword evidence="3" id="KW-1185">Reference proteome</keyword>
<dbReference type="EMBL" id="AP014946">
    <property type="protein sequence ID" value="BAT59458.1"/>
    <property type="molecule type" value="Genomic_DNA"/>
</dbReference>
<dbReference type="InterPro" id="IPR050483">
    <property type="entry name" value="CoA-transferase_III_domain"/>
</dbReference>
<organism evidence="2 3">
    <name type="scientific">Variibacter gotjawalensis</name>
    <dbReference type="NCBI Taxonomy" id="1333996"/>
    <lineage>
        <taxon>Bacteria</taxon>
        <taxon>Pseudomonadati</taxon>
        <taxon>Pseudomonadota</taxon>
        <taxon>Alphaproteobacteria</taxon>
        <taxon>Hyphomicrobiales</taxon>
        <taxon>Nitrobacteraceae</taxon>
        <taxon>Variibacter</taxon>
    </lineage>
</organism>
<dbReference type="InterPro" id="IPR003673">
    <property type="entry name" value="CoA-Trfase_fam_III"/>
</dbReference>
<reference evidence="2 3" key="1">
    <citation type="submission" date="2015-08" db="EMBL/GenBank/DDBJ databases">
        <title>Investigation of the bacterial diversity of lava forest soil.</title>
        <authorList>
            <person name="Lee J.S."/>
        </authorList>
    </citation>
    <scope>NUCLEOTIDE SEQUENCE [LARGE SCALE GENOMIC DNA]</scope>
    <source>
        <strain evidence="2 3">GJW-30</strain>
    </source>
</reference>
<dbReference type="RefSeq" id="WP_197703784.1">
    <property type="nucleotide sequence ID" value="NZ_AP014946.1"/>
</dbReference>
<evidence type="ECO:0000256" key="1">
    <source>
        <dbReference type="ARBA" id="ARBA00022679"/>
    </source>
</evidence>
<keyword evidence="1 2" id="KW-0808">Transferase</keyword>
<evidence type="ECO:0000313" key="2">
    <source>
        <dbReference type="EMBL" id="BAT59458.1"/>
    </source>
</evidence>
<dbReference type="Proteomes" id="UP000236884">
    <property type="component" value="Chromosome"/>
</dbReference>
<proteinExistence type="predicted"/>
<gene>
    <name evidence="2" type="primary">bbsF_3</name>
    <name evidence="2" type="ORF">GJW-30_1_01991</name>
</gene>
<sequence length="411" mass="44160">MITRPLEGVRVLDLSRVIAGPLACQMLADLGADVIKIERPQVGDDTRMMGPHFGSNGPLTDRSAAFWAFNRGKRSVAIDFATEEGAALVQKIALQCDVIVENFKVDTLSRYGLGYQNLARLKPSIVYCSVTGFGQTGPYRTRGGYDPVIQAFGGLMSLTGEPDEAGGGPQRAGLPLIDIMTGVNASSAILGALRFREQTGAGQYIDMALLDVMLSALSYVGVDYLTCGRIQPRAGSRSPVAYPSGVFDCRDGQVMLVVGNEQQFRRFCETLGVQDLLDDKRFVSPQLRVANRPMLDEIIVPRLADRLVEECLAAFESAGIPAGPINTLPDIFADSHVRARGNVVALEHPQAGPISLIASPLRLDGTPVPHDTRPPMLAEHTADVLGDMAGLSDTALQALEAKHVIQTRPPQ</sequence>
<dbReference type="PANTHER" id="PTHR48207">
    <property type="entry name" value="SUCCINATE--HYDROXYMETHYLGLUTARATE COA-TRANSFERASE"/>
    <property type="match status" value="1"/>
</dbReference>
<dbReference type="Gene3D" id="3.40.50.10540">
    <property type="entry name" value="Crotonobetainyl-coa:carnitine coa-transferase, domain 1"/>
    <property type="match status" value="1"/>
</dbReference>